<keyword evidence="2" id="KW-1185">Reference proteome</keyword>
<dbReference type="AlphaFoldDB" id="A0ABD2PFH5"/>
<comment type="caution">
    <text evidence="1">The sequence shown here is derived from an EMBL/GenBank/DDBJ whole genome shotgun (WGS) entry which is preliminary data.</text>
</comment>
<dbReference type="Proteomes" id="UP001516400">
    <property type="component" value="Unassembled WGS sequence"/>
</dbReference>
<proteinExistence type="predicted"/>
<organism evidence="1 2">
    <name type="scientific">Cryptolaemus montrouzieri</name>
    <dbReference type="NCBI Taxonomy" id="559131"/>
    <lineage>
        <taxon>Eukaryota</taxon>
        <taxon>Metazoa</taxon>
        <taxon>Ecdysozoa</taxon>
        <taxon>Arthropoda</taxon>
        <taxon>Hexapoda</taxon>
        <taxon>Insecta</taxon>
        <taxon>Pterygota</taxon>
        <taxon>Neoptera</taxon>
        <taxon>Endopterygota</taxon>
        <taxon>Coleoptera</taxon>
        <taxon>Polyphaga</taxon>
        <taxon>Cucujiformia</taxon>
        <taxon>Coccinelloidea</taxon>
        <taxon>Coccinellidae</taxon>
        <taxon>Scymninae</taxon>
        <taxon>Scymnini</taxon>
        <taxon>Cryptolaemus</taxon>
    </lineage>
</organism>
<protein>
    <submittedName>
        <fullName evidence="1">Uncharacterized protein</fullName>
    </submittedName>
</protein>
<evidence type="ECO:0000313" key="1">
    <source>
        <dbReference type="EMBL" id="KAL3289539.1"/>
    </source>
</evidence>
<evidence type="ECO:0000313" key="2">
    <source>
        <dbReference type="Proteomes" id="UP001516400"/>
    </source>
</evidence>
<accession>A0ABD2PFH5</accession>
<dbReference type="EMBL" id="JABFTP020000186">
    <property type="protein sequence ID" value="KAL3289539.1"/>
    <property type="molecule type" value="Genomic_DNA"/>
</dbReference>
<reference evidence="1 2" key="1">
    <citation type="journal article" date="2021" name="BMC Biol.">
        <title>Horizontally acquired antibacterial genes associated with adaptive radiation of ladybird beetles.</title>
        <authorList>
            <person name="Li H.S."/>
            <person name="Tang X.F."/>
            <person name="Huang Y.H."/>
            <person name="Xu Z.Y."/>
            <person name="Chen M.L."/>
            <person name="Du X.Y."/>
            <person name="Qiu B.Y."/>
            <person name="Chen P.T."/>
            <person name="Zhang W."/>
            <person name="Slipinski A."/>
            <person name="Escalona H.E."/>
            <person name="Waterhouse R.M."/>
            <person name="Zwick A."/>
            <person name="Pang H."/>
        </authorList>
    </citation>
    <scope>NUCLEOTIDE SEQUENCE [LARGE SCALE GENOMIC DNA]</scope>
    <source>
        <strain evidence="1">SYSU2018</strain>
    </source>
</reference>
<name>A0ABD2PFH5_9CUCU</name>
<sequence>MKSFWVWNDTFEVHEEEKIPSFTSLTKQLICALENKAHKAPMTASETEESLAAAVALLLEQCELEIPVIDTTIGCEDVTLSLSGLNVSYNLDDLIVITFN</sequence>
<gene>
    <name evidence="1" type="ORF">HHI36_022956</name>
</gene>